<dbReference type="EMBL" id="NIVC01001129">
    <property type="protein sequence ID" value="PAA71889.1"/>
    <property type="molecule type" value="Genomic_DNA"/>
</dbReference>
<protein>
    <recommendedName>
        <fullName evidence="3">Apple domain-containing protein</fullName>
    </recommendedName>
</protein>
<feature type="non-terminal residue" evidence="1">
    <location>
        <position position="1"/>
    </location>
</feature>
<dbReference type="AlphaFoldDB" id="A0A267FFQ8"/>
<evidence type="ECO:0000313" key="1">
    <source>
        <dbReference type="EMBL" id="PAA71889.1"/>
    </source>
</evidence>
<evidence type="ECO:0008006" key="3">
    <source>
        <dbReference type="Google" id="ProtNLM"/>
    </source>
</evidence>
<keyword evidence="2" id="KW-1185">Reference proteome</keyword>
<comment type="caution">
    <text evidence="1">The sequence shown here is derived from an EMBL/GenBank/DDBJ whole genome shotgun (WGS) entry which is preliminary data.</text>
</comment>
<proteinExistence type="predicted"/>
<name>A0A267FFQ8_9PLAT</name>
<organism evidence="1 2">
    <name type="scientific">Macrostomum lignano</name>
    <dbReference type="NCBI Taxonomy" id="282301"/>
    <lineage>
        <taxon>Eukaryota</taxon>
        <taxon>Metazoa</taxon>
        <taxon>Spiralia</taxon>
        <taxon>Lophotrochozoa</taxon>
        <taxon>Platyhelminthes</taxon>
        <taxon>Rhabditophora</taxon>
        <taxon>Macrostomorpha</taxon>
        <taxon>Macrostomida</taxon>
        <taxon>Macrostomidae</taxon>
        <taxon>Macrostomum</taxon>
    </lineage>
</organism>
<sequence length="90" mass="9720">DFSSPARSVMTLSLPSPSASTLANQPLSVGSDIECGHLCLSQRTCRSVLYSKLLPNGNCWLFQSDSIPESLFGGVMNQDGARFWKLVKLG</sequence>
<reference evidence="1 2" key="1">
    <citation type="submission" date="2017-06" db="EMBL/GenBank/DDBJ databases">
        <title>A platform for efficient transgenesis in Macrostomum lignano, a flatworm model organism for stem cell research.</title>
        <authorList>
            <person name="Berezikov E."/>
        </authorList>
    </citation>
    <scope>NUCLEOTIDE SEQUENCE [LARGE SCALE GENOMIC DNA]</scope>
    <source>
        <strain evidence="1">DV1</strain>
        <tissue evidence="1">Whole organism</tissue>
    </source>
</reference>
<gene>
    <name evidence="1" type="ORF">BOX15_Mlig031922g1</name>
</gene>
<accession>A0A267FFQ8</accession>
<dbReference type="SUPFAM" id="SSF57414">
    <property type="entry name" value="Hairpin loop containing domain-like"/>
    <property type="match status" value="1"/>
</dbReference>
<evidence type="ECO:0000313" key="2">
    <source>
        <dbReference type="Proteomes" id="UP000215902"/>
    </source>
</evidence>
<dbReference type="Proteomes" id="UP000215902">
    <property type="component" value="Unassembled WGS sequence"/>
</dbReference>